<name>A0A0A9B782_ARUDO</name>
<dbReference type="AlphaFoldDB" id="A0A0A9B782"/>
<evidence type="ECO:0000313" key="1">
    <source>
        <dbReference type="EMBL" id="JAD57040.1"/>
    </source>
</evidence>
<reference evidence="1" key="2">
    <citation type="journal article" date="2015" name="Data Brief">
        <title>Shoot transcriptome of the giant reed, Arundo donax.</title>
        <authorList>
            <person name="Barrero R.A."/>
            <person name="Guerrero F.D."/>
            <person name="Moolhuijzen P."/>
            <person name="Goolsby J.A."/>
            <person name="Tidwell J."/>
            <person name="Bellgard S.E."/>
            <person name="Bellgard M.I."/>
        </authorList>
    </citation>
    <scope>NUCLEOTIDE SEQUENCE</scope>
    <source>
        <tissue evidence="1">Shoot tissue taken approximately 20 cm above the soil surface</tissue>
    </source>
</reference>
<proteinExistence type="predicted"/>
<accession>A0A0A9B782</accession>
<protein>
    <submittedName>
        <fullName evidence="1">Uncharacterized protein</fullName>
    </submittedName>
</protein>
<organism evidence="1">
    <name type="scientific">Arundo donax</name>
    <name type="common">Giant reed</name>
    <name type="synonym">Donax arundinaceus</name>
    <dbReference type="NCBI Taxonomy" id="35708"/>
    <lineage>
        <taxon>Eukaryota</taxon>
        <taxon>Viridiplantae</taxon>
        <taxon>Streptophyta</taxon>
        <taxon>Embryophyta</taxon>
        <taxon>Tracheophyta</taxon>
        <taxon>Spermatophyta</taxon>
        <taxon>Magnoliopsida</taxon>
        <taxon>Liliopsida</taxon>
        <taxon>Poales</taxon>
        <taxon>Poaceae</taxon>
        <taxon>PACMAD clade</taxon>
        <taxon>Arundinoideae</taxon>
        <taxon>Arundineae</taxon>
        <taxon>Arundo</taxon>
    </lineage>
</organism>
<dbReference type="EMBL" id="GBRH01240855">
    <property type="protein sequence ID" value="JAD57040.1"/>
    <property type="molecule type" value="Transcribed_RNA"/>
</dbReference>
<sequence length="27" mass="3081">MGRPFSPVPRYLCSFMLQILPSSRISP</sequence>
<reference evidence="1" key="1">
    <citation type="submission" date="2014-09" db="EMBL/GenBank/DDBJ databases">
        <authorList>
            <person name="Magalhaes I.L.F."/>
            <person name="Oliveira U."/>
            <person name="Santos F.R."/>
            <person name="Vidigal T.H.D.A."/>
            <person name="Brescovit A.D."/>
            <person name="Santos A.J."/>
        </authorList>
    </citation>
    <scope>NUCLEOTIDE SEQUENCE</scope>
    <source>
        <tissue evidence="1">Shoot tissue taken approximately 20 cm above the soil surface</tissue>
    </source>
</reference>